<evidence type="ECO:0000313" key="11">
    <source>
        <dbReference type="Proteomes" id="UP000287447"/>
    </source>
</evidence>
<evidence type="ECO:0000256" key="6">
    <source>
        <dbReference type="ARBA" id="ARBA00023163"/>
    </source>
</evidence>
<dbReference type="GO" id="GO:0043565">
    <property type="term" value="F:sequence-specific DNA binding"/>
    <property type="evidence" value="ECO:0007669"/>
    <property type="project" value="InterPro"/>
</dbReference>
<dbReference type="OrthoDB" id="9802228at2"/>
<protein>
    <submittedName>
        <fullName evidence="10">Methylated-DNA--[protein]-cysteine S-methyltransferase</fullName>
        <ecNumber evidence="10">2.1.1.63</ecNumber>
    </submittedName>
</protein>
<dbReference type="EMBL" id="SADE01000004">
    <property type="protein sequence ID" value="RVU34259.1"/>
    <property type="molecule type" value="Genomic_DNA"/>
</dbReference>
<dbReference type="InterPro" id="IPR009057">
    <property type="entry name" value="Homeodomain-like_sf"/>
</dbReference>
<dbReference type="PANTHER" id="PTHR10815:SF13">
    <property type="entry name" value="METHYLATED-DNA--PROTEIN-CYSTEINE METHYLTRANSFERASE"/>
    <property type="match status" value="1"/>
</dbReference>
<feature type="domain" description="HTH araC/xylS-type" evidence="9">
    <location>
        <begin position="20"/>
        <end position="117"/>
    </location>
</feature>
<dbReference type="GO" id="GO:0032259">
    <property type="term" value="P:methylation"/>
    <property type="evidence" value="ECO:0007669"/>
    <property type="project" value="UniProtKB-KW"/>
</dbReference>
<reference evidence="11" key="1">
    <citation type="submission" date="2019-01" db="EMBL/GenBank/DDBJ databases">
        <title>Gri0909 isolated from a small marine red alga.</title>
        <authorList>
            <person name="Kim J."/>
            <person name="Jeong S.E."/>
            <person name="Jeon C.O."/>
        </authorList>
    </citation>
    <scope>NUCLEOTIDE SEQUENCE [LARGE SCALE GENOMIC DNA]</scope>
    <source>
        <strain evidence="11">Gri0909</strain>
    </source>
</reference>
<keyword evidence="7" id="KW-0234">DNA repair</keyword>
<evidence type="ECO:0000313" key="10">
    <source>
        <dbReference type="EMBL" id="RVU34259.1"/>
    </source>
</evidence>
<evidence type="ECO:0000256" key="5">
    <source>
        <dbReference type="ARBA" id="ARBA00023015"/>
    </source>
</evidence>
<dbReference type="InterPro" id="IPR014048">
    <property type="entry name" value="MethylDNA_cys_MeTrfase_DNA-bd"/>
</dbReference>
<dbReference type="SUPFAM" id="SSF53155">
    <property type="entry name" value="Methylated DNA-protein cysteine methyltransferase domain"/>
    <property type="match status" value="1"/>
</dbReference>
<dbReference type="EC" id="2.1.1.63" evidence="10"/>
<dbReference type="Pfam" id="PF01035">
    <property type="entry name" value="DNA_binding_1"/>
    <property type="match status" value="1"/>
</dbReference>
<keyword evidence="5" id="KW-0805">Transcription regulation</keyword>
<keyword evidence="6" id="KW-0804">Transcription</keyword>
<dbReference type="InterPro" id="IPR036217">
    <property type="entry name" value="MethylDNA_cys_MeTrfase_DNAb"/>
</dbReference>
<dbReference type="Gene3D" id="1.10.10.60">
    <property type="entry name" value="Homeodomain-like"/>
    <property type="match status" value="1"/>
</dbReference>
<dbReference type="GO" id="GO:0006281">
    <property type="term" value="P:DNA repair"/>
    <property type="evidence" value="ECO:0007669"/>
    <property type="project" value="UniProtKB-KW"/>
</dbReference>
<evidence type="ECO:0000256" key="1">
    <source>
        <dbReference type="ARBA" id="ARBA00001286"/>
    </source>
</evidence>
<dbReference type="InterPro" id="IPR001497">
    <property type="entry name" value="MethylDNA_cys_MeTrfase_AS"/>
</dbReference>
<proteinExistence type="predicted"/>
<keyword evidence="2 10" id="KW-0489">Methyltransferase</keyword>
<comment type="caution">
    <text evidence="10">The sequence shown here is derived from an EMBL/GenBank/DDBJ whole genome shotgun (WGS) entry which is preliminary data.</text>
</comment>
<dbReference type="SUPFAM" id="SSF46767">
    <property type="entry name" value="Methylated DNA-protein cysteine methyltransferase, C-terminal domain"/>
    <property type="match status" value="1"/>
</dbReference>
<dbReference type="GO" id="GO:0003700">
    <property type="term" value="F:DNA-binding transcription factor activity"/>
    <property type="evidence" value="ECO:0007669"/>
    <property type="project" value="InterPro"/>
</dbReference>
<organism evidence="10 11">
    <name type="scientific">Hwanghaeella grinnelliae</name>
    <dbReference type="NCBI Taxonomy" id="2500179"/>
    <lineage>
        <taxon>Bacteria</taxon>
        <taxon>Pseudomonadati</taxon>
        <taxon>Pseudomonadota</taxon>
        <taxon>Alphaproteobacteria</taxon>
        <taxon>Rhodospirillales</taxon>
        <taxon>Rhodospirillaceae</taxon>
        <taxon>Hwanghaeella</taxon>
    </lineage>
</organism>
<comment type="catalytic activity">
    <reaction evidence="1">
        <text>a 4-O-methyl-thymidine in DNA + L-cysteinyl-[protein] = a thymidine in DNA + S-methyl-L-cysteinyl-[protein]</text>
        <dbReference type="Rhea" id="RHEA:53428"/>
        <dbReference type="Rhea" id="RHEA-COMP:10131"/>
        <dbReference type="Rhea" id="RHEA-COMP:10132"/>
        <dbReference type="Rhea" id="RHEA-COMP:13555"/>
        <dbReference type="Rhea" id="RHEA-COMP:13556"/>
        <dbReference type="ChEBI" id="CHEBI:29950"/>
        <dbReference type="ChEBI" id="CHEBI:82612"/>
        <dbReference type="ChEBI" id="CHEBI:137386"/>
        <dbReference type="ChEBI" id="CHEBI:137387"/>
        <dbReference type="EC" id="2.1.1.63"/>
    </reaction>
</comment>
<dbReference type="InterPro" id="IPR018060">
    <property type="entry name" value="HTH_AraC"/>
</dbReference>
<dbReference type="Gene3D" id="1.10.10.10">
    <property type="entry name" value="Winged helix-like DNA-binding domain superfamily/Winged helix DNA-binding domain"/>
    <property type="match status" value="1"/>
</dbReference>
<dbReference type="AlphaFoldDB" id="A0A3S2VKU4"/>
<dbReference type="Gene3D" id="3.30.160.70">
    <property type="entry name" value="Methylated DNA-protein cysteine methyltransferase domain"/>
    <property type="match status" value="1"/>
</dbReference>
<dbReference type="PANTHER" id="PTHR10815">
    <property type="entry name" value="METHYLATED-DNA--PROTEIN-CYSTEINE METHYLTRANSFERASE"/>
    <property type="match status" value="1"/>
</dbReference>
<comment type="catalytic activity">
    <reaction evidence="8">
        <text>a 6-O-methyl-2'-deoxyguanosine in DNA + L-cysteinyl-[protein] = S-methyl-L-cysteinyl-[protein] + a 2'-deoxyguanosine in DNA</text>
        <dbReference type="Rhea" id="RHEA:24000"/>
        <dbReference type="Rhea" id="RHEA-COMP:10131"/>
        <dbReference type="Rhea" id="RHEA-COMP:10132"/>
        <dbReference type="Rhea" id="RHEA-COMP:11367"/>
        <dbReference type="Rhea" id="RHEA-COMP:11368"/>
        <dbReference type="ChEBI" id="CHEBI:29950"/>
        <dbReference type="ChEBI" id="CHEBI:82612"/>
        <dbReference type="ChEBI" id="CHEBI:85445"/>
        <dbReference type="ChEBI" id="CHEBI:85448"/>
        <dbReference type="EC" id="2.1.1.63"/>
    </reaction>
</comment>
<dbReference type="InterPro" id="IPR036388">
    <property type="entry name" value="WH-like_DNA-bd_sf"/>
</dbReference>
<accession>A0A3S2VKU4</accession>
<dbReference type="SMART" id="SM00342">
    <property type="entry name" value="HTH_ARAC"/>
    <property type="match status" value="1"/>
</dbReference>
<evidence type="ECO:0000256" key="2">
    <source>
        <dbReference type="ARBA" id="ARBA00022603"/>
    </source>
</evidence>
<keyword evidence="3 10" id="KW-0808">Transferase</keyword>
<dbReference type="Proteomes" id="UP000287447">
    <property type="component" value="Unassembled WGS sequence"/>
</dbReference>
<evidence type="ECO:0000256" key="7">
    <source>
        <dbReference type="ARBA" id="ARBA00023204"/>
    </source>
</evidence>
<dbReference type="Pfam" id="PF12833">
    <property type="entry name" value="HTH_18"/>
    <property type="match status" value="1"/>
</dbReference>
<gene>
    <name evidence="10" type="ORF">EOI86_21895</name>
</gene>
<dbReference type="CDD" id="cd06445">
    <property type="entry name" value="ATase"/>
    <property type="match status" value="1"/>
</dbReference>
<evidence type="ECO:0000256" key="4">
    <source>
        <dbReference type="ARBA" id="ARBA00022763"/>
    </source>
</evidence>
<sequence length="303" mass="32988">MTADRADGVDTASSDYRRIAEALAYIVDRFEDQPSLEEIAAHVGLSSFHFQRLFTRWAGLSPKKFLQALSLEEAKRRLEEHGSVLDAAFDAGLSGPGRLHDLFVAHEALTPGEYKALGRGLEIRYGFHEGPFGETLLMEADRGLCGLAFVDQRGKQGCFEDMASRFSAATLVEDPSATEDTMARIFARPGETKPSGQAPLRLLLKGTEFQIKVWRALMAIPPGTLTTYGTVAEALGMKGAAARAVGTAVGANPISWLIPCHRVIRNSGMLGGYRWGLPRKLAMMGWEQNGLPAPERGELRDVA</sequence>
<dbReference type="PROSITE" id="PS00374">
    <property type="entry name" value="MGMT"/>
    <property type="match status" value="1"/>
</dbReference>
<dbReference type="GO" id="GO:0003908">
    <property type="term" value="F:methylated-DNA-[protein]-cysteine S-methyltransferase activity"/>
    <property type="evidence" value="ECO:0007669"/>
    <property type="project" value="UniProtKB-EC"/>
</dbReference>
<dbReference type="PROSITE" id="PS01124">
    <property type="entry name" value="HTH_ARAC_FAMILY_2"/>
    <property type="match status" value="1"/>
</dbReference>
<evidence type="ECO:0000259" key="9">
    <source>
        <dbReference type="PROSITE" id="PS01124"/>
    </source>
</evidence>
<keyword evidence="11" id="KW-1185">Reference proteome</keyword>
<name>A0A3S2VKU4_9PROT</name>
<dbReference type="InterPro" id="IPR036631">
    <property type="entry name" value="MGMT_N_sf"/>
</dbReference>
<dbReference type="SUPFAM" id="SSF46689">
    <property type="entry name" value="Homeodomain-like"/>
    <property type="match status" value="1"/>
</dbReference>
<evidence type="ECO:0000256" key="8">
    <source>
        <dbReference type="ARBA" id="ARBA00049348"/>
    </source>
</evidence>
<keyword evidence="4" id="KW-0227">DNA damage</keyword>
<dbReference type="NCBIfam" id="TIGR00589">
    <property type="entry name" value="ogt"/>
    <property type="match status" value="1"/>
</dbReference>
<evidence type="ECO:0000256" key="3">
    <source>
        <dbReference type="ARBA" id="ARBA00022679"/>
    </source>
</evidence>